<feature type="domain" description="Aconitase/3-isopropylmalate dehydratase large subunit alpha/beta/alpha" evidence="8">
    <location>
        <begin position="69"/>
        <end position="544"/>
    </location>
</feature>
<comment type="similarity">
    <text evidence="2 7">Belongs to the aconitase/IPM isomerase family.</text>
</comment>
<evidence type="ECO:0000256" key="2">
    <source>
        <dbReference type="ARBA" id="ARBA00007185"/>
    </source>
</evidence>
<proteinExistence type="inferred from homology"/>
<dbReference type="SUPFAM" id="SSF52016">
    <property type="entry name" value="LeuD/IlvD-like"/>
    <property type="match status" value="1"/>
</dbReference>
<keyword evidence="6 7" id="KW-0456">Lyase</keyword>
<organism evidence="10 11">
    <name type="scientific">Mangrovihabitans endophyticus</name>
    <dbReference type="NCBI Taxonomy" id="1751298"/>
    <lineage>
        <taxon>Bacteria</taxon>
        <taxon>Bacillati</taxon>
        <taxon>Actinomycetota</taxon>
        <taxon>Actinomycetes</taxon>
        <taxon>Micromonosporales</taxon>
        <taxon>Micromonosporaceae</taxon>
        <taxon>Mangrovihabitans</taxon>
    </lineage>
</organism>
<keyword evidence="5 7" id="KW-0411">Iron-sulfur</keyword>
<dbReference type="GO" id="GO:0046872">
    <property type="term" value="F:metal ion binding"/>
    <property type="evidence" value="ECO:0007669"/>
    <property type="project" value="UniProtKB-KW"/>
</dbReference>
<protein>
    <recommendedName>
        <fullName evidence="7">Aconitate hydratase</fullName>
        <shortName evidence="7">Aconitase</shortName>
        <ecNumber evidence="7">4.2.1.3</ecNumber>
    </recommendedName>
</protein>
<evidence type="ECO:0000313" key="11">
    <source>
        <dbReference type="Proteomes" id="UP000656042"/>
    </source>
</evidence>
<evidence type="ECO:0000256" key="3">
    <source>
        <dbReference type="ARBA" id="ARBA00022723"/>
    </source>
</evidence>
<sequence length="871" mass="90958">MNTRRRAGSADEAVRHPLAELAAEAGGDLGTMPYSMRVLLENVAHLAATGRAAPASVASLVRSGGRSSQAELPFHPSRVVLQDFSGVPVVLDLLALRSAAVRKGLPASRVEPVIPAHLVVDHAARVDVAGVRGALEANLDGEYQRNAERYALLRWAEQAFANLTVIPPGNGIIHQINLERLARVVSTQREPDGRERVRPDTVLGTDSHTPMVGALGVLAWGVGGIEATSVLLGEPVLVPLPRVVEVRMTGRLRPGVTVTDLALTLTQQLRGHDVVGAFLEFTGDGVGGLGVPDRATIANMAPEYGATTAFFPVDDETLRFLRATGRTPHHVSLVEAYCKDQGLFAEQSTTVRYARTLTVDLSSIEPCLAGPRTPHDRVPLARVPASFRALRPVTASAAAAPGVPDDGAVLLAALTSCTNTSNPAAMATAGLVARRAVESGLRVKPWVKASLAPGSRAVPAYLDRAGLLAPLEDLGFAVVAYGCASCHGMSGPLLPAAAQAVAGSGIAGVAVLSGNRNFDGRVHPDVRAAYLASPGLVVAYALAGTVTRDLTTEPVALAPDGRAVHLRDLWPSPREVEDAVAAANDPGLFTAAYAGMLAGDDRWRSLPSPAGELYEWDAGSTYVLPPPFLDQSPRFPAGDITGARVLALLDDDVSTDHISPVGAIPIGSDAGQYLLDSGVSVRDLDSYGTRRGNHHVMVRGTFSSPRLRNALAGGRPGPSTVLLPEGRPCSIHAAAVEYAQAGVPLAVVAGKRYGLGSARDWAAKGTALLGVRVVLAEGFERIHRSNLVGTGVLPLCFPAGQSSGSHGIDGTETIDVLDLADLRPRKSVTVRLGGRDGSVRTLAMTAAVETDREVQYLRGGGLLPHVMAGLT</sequence>
<evidence type="ECO:0000313" key="10">
    <source>
        <dbReference type="EMBL" id="GGK78936.1"/>
    </source>
</evidence>
<reference evidence="10" key="1">
    <citation type="journal article" date="2014" name="Int. J. Syst. Evol. Microbiol.">
        <title>Complete genome sequence of Corynebacterium casei LMG S-19264T (=DSM 44701T), isolated from a smear-ripened cheese.</title>
        <authorList>
            <consortium name="US DOE Joint Genome Institute (JGI-PGF)"/>
            <person name="Walter F."/>
            <person name="Albersmeier A."/>
            <person name="Kalinowski J."/>
            <person name="Ruckert C."/>
        </authorList>
    </citation>
    <scope>NUCLEOTIDE SEQUENCE</scope>
    <source>
        <strain evidence="10">CGMCC 4.7299</strain>
    </source>
</reference>
<evidence type="ECO:0000256" key="4">
    <source>
        <dbReference type="ARBA" id="ARBA00023004"/>
    </source>
</evidence>
<dbReference type="Gene3D" id="3.20.19.10">
    <property type="entry name" value="Aconitase, domain 4"/>
    <property type="match status" value="1"/>
</dbReference>
<dbReference type="PRINTS" id="PR00415">
    <property type="entry name" value="ACONITASE"/>
</dbReference>
<evidence type="ECO:0000256" key="6">
    <source>
        <dbReference type="ARBA" id="ARBA00023239"/>
    </source>
</evidence>
<evidence type="ECO:0000256" key="7">
    <source>
        <dbReference type="RuleBase" id="RU361275"/>
    </source>
</evidence>
<dbReference type="RefSeq" id="WP_189077999.1">
    <property type="nucleotide sequence ID" value="NZ_BMMX01000002.1"/>
</dbReference>
<dbReference type="Gene3D" id="3.30.499.10">
    <property type="entry name" value="Aconitase, domain 3"/>
    <property type="match status" value="2"/>
</dbReference>
<dbReference type="InterPro" id="IPR015928">
    <property type="entry name" value="Aconitase/3IPM_dehydase_swvl"/>
</dbReference>
<dbReference type="Proteomes" id="UP000656042">
    <property type="component" value="Unassembled WGS sequence"/>
</dbReference>
<keyword evidence="3" id="KW-0479">Metal-binding</keyword>
<accession>A0A8J3BW44</accession>
<reference evidence="10" key="2">
    <citation type="submission" date="2020-09" db="EMBL/GenBank/DDBJ databases">
        <authorList>
            <person name="Sun Q."/>
            <person name="Zhou Y."/>
        </authorList>
    </citation>
    <scope>NUCLEOTIDE SEQUENCE</scope>
    <source>
        <strain evidence="10">CGMCC 4.7299</strain>
    </source>
</reference>
<dbReference type="PANTHER" id="PTHR11670">
    <property type="entry name" value="ACONITASE/IRON-RESPONSIVE ELEMENT FAMILY MEMBER"/>
    <property type="match status" value="1"/>
</dbReference>
<dbReference type="NCBIfam" id="NF006757">
    <property type="entry name" value="PRK09277.1"/>
    <property type="match status" value="1"/>
</dbReference>
<comment type="function">
    <text evidence="7">Catalyzes the isomerization of citrate to isocitrate via cis-aconitate.</text>
</comment>
<dbReference type="InterPro" id="IPR015931">
    <property type="entry name" value="Acnase/IPM_dHydase_lsu_aba_1/3"/>
</dbReference>
<dbReference type="Pfam" id="PF00330">
    <property type="entry name" value="Aconitase"/>
    <property type="match status" value="1"/>
</dbReference>
<name>A0A8J3BW44_9ACTN</name>
<dbReference type="InterPro" id="IPR001030">
    <property type="entry name" value="Acoase/IPM_deHydtase_lsu_aba"/>
</dbReference>
<evidence type="ECO:0000256" key="5">
    <source>
        <dbReference type="ARBA" id="ARBA00023014"/>
    </source>
</evidence>
<dbReference type="NCBIfam" id="TIGR01341">
    <property type="entry name" value="aconitase_1"/>
    <property type="match status" value="1"/>
</dbReference>
<dbReference type="UniPathway" id="UPA00223">
    <property type="reaction ID" value="UER00718"/>
</dbReference>
<evidence type="ECO:0000259" key="9">
    <source>
        <dbReference type="Pfam" id="PF00694"/>
    </source>
</evidence>
<dbReference type="EC" id="4.2.1.3" evidence="7"/>
<dbReference type="GO" id="GO:0006099">
    <property type="term" value="P:tricarboxylic acid cycle"/>
    <property type="evidence" value="ECO:0007669"/>
    <property type="project" value="UniProtKB-UniPathway"/>
</dbReference>
<dbReference type="Gene3D" id="6.10.190.10">
    <property type="match status" value="1"/>
</dbReference>
<comment type="cofactor">
    <cofactor evidence="1">
        <name>[4Fe-4S] cluster</name>
        <dbReference type="ChEBI" id="CHEBI:49883"/>
    </cofactor>
</comment>
<keyword evidence="7" id="KW-0004">4Fe-4S</keyword>
<dbReference type="UniPathway" id="UPA00946"/>
<dbReference type="NCBIfam" id="NF009520">
    <property type="entry name" value="PRK12881.1"/>
    <property type="match status" value="1"/>
</dbReference>
<comment type="caution">
    <text evidence="10">The sequence shown here is derived from an EMBL/GenBank/DDBJ whole genome shotgun (WGS) entry which is preliminary data.</text>
</comment>
<dbReference type="GO" id="GO:0051539">
    <property type="term" value="F:4 iron, 4 sulfur cluster binding"/>
    <property type="evidence" value="ECO:0007669"/>
    <property type="project" value="UniProtKB-KW"/>
</dbReference>
<dbReference type="Pfam" id="PF00694">
    <property type="entry name" value="Aconitase_C"/>
    <property type="match status" value="1"/>
</dbReference>
<dbReference type="EMBL" id="BMMX01000002">
    <property type="protein sequence ID" value="GGK78936.1"/>
    <property type="molecule type" value="Genomic_DNA"/>
</dbReference>
<dbReference type="InterPro" id="IPR036008">
    <property type="entry name" value="Aconitase_4Fe-4S_dom"/>
</dbReference>
<dbReference type="AlphaFoldDB" id="A0A8J3BW44"/>
<dbReference type="InterPro" id="IPR006249">
    <property type="entry name" value="Aconitase/IRP2"/>
</dbReference>
<dbReference type="PROSITE" id="PS00450">
    <property type="entry name" value="ACONITASE_1"/>
    <property type="match status" value="1"/>
</dbReference>
<evidence type="ECO:0000256" key="1">
    <source>
        <dbReference type="ARBA" id="ARBA00001966"/>
    </source>
</evidence>
<keyword evidence="11" id="KW-1185">Reference proteome</keyword>
<dbReference type="FunFam" id="3.20.19.10:FF:000001">
    <property type="entry name" value="Aconitate hydratase"/>
    <property type="match status" value="1"/>
</dbReference>
<comment type="catalytic activity">
    <reaction evidence="7">
        <text>citrate = D-threo-isocitrate</text>
        <dbReference type="Rhea" id="RHEA:10336"/>
        <dbReference type="ChEBI" id="CHEBI:15562"/>
        <dbReference type="ChEBI" id="CHEBI:16947"/>
        <dbReference type="EC" id="4.2.1.3"/>
    </reaction>
</comment>
<keyword evidence="4 7" id="KW-0408">Iron</keyword>
<dbReference type="GO" id="GO:0003994">
    <property type="term" value="F:aconitate hydratase activity"/>
    <property type="evidence" value="ECO:0007669"/>
    <property type="project" value="UniProtKB-EC"/>
</dbReference>
<dbReference type="SUPFAM" id="SSF53732">
    <property type="entry name" value="Aconitase iron-sulfur domain"/>
    <property type="match status" value="1"/>
</dbReference>
<feature type="domain" description="Aconitase A/isopropylmalate dehydratase small subunit swivel" evidence="9">
    <location>
        <begin position="672"/>
        <end position="799"/>
    </location>
</feature>
<dbReference type="InterPro" id="IPR000573">
    <property type="entry name" value="AconitaseA/IPMdHydase_ssu_swvl"/>
</dbReference>
<gene>
    <name evidence="10" type="ORF">GCM10012284_11070</name>
</gene>
<dbReference type="InterPro" id="IPR018136">
    <property type="entry name" value="Aconitase_4Fe-4S_BS"/>
</dbReference>
<evidence type="ECO:0000259" key="8">
    <source>
        <dbReference type="Pfam" id="PF00330"/>
    </source>
</evidence>